<keyword evidence="2" id="KW-0413">Isomerase</keyword>
<dbReference type="PANTHER" id="PTHR48100:SF1">
    <property type="entry name" value="HISTIDINE PHOSPHATASE FAMILY PROTEIN-RELATED"/>
    <property type="match status" value="1"/>
</dbReference>
<name>A0A853D8R6_9MICO</name>
<dbReference type="GO" id="GO:0005737">
    <property type="term" value="C:cytoplasm"/>
    <property type="evidence" value="ECO:0007669"/>
    <property type="project" value="TreeGrafter"/>
</dbReference>
<evidence type="ECO:0000313" key="3">
    <source>
        <dbReference type="Proteomes" id="UP000571817"/>
    </source>
</evidence>
<dbReference type="RefSeq" id="WP_179478970.1">
    <property type="nucleotide sequence ID" value="NZ_JACCFW010000001.1"/>
</dbReference>
<dbReference type="Proteomes" id="UP000571817">
    <property type="component" value="Unassembled WGS sequence"/>
</dbReference>
<dbReference type="SUPFAM" id="SSF53254">
    <property type="entry name" value="Phosphoglycerate mutase-like"/>
    <property type="match status" value="1"/>
</dbReference>
<dbReference type="InterPro" id="IPR029033">
    <property type="entry name" value="His_PPase_superfam"/>
</dbReference>
<organism evidence="2 3">
    <name type="scientific">Allobranchiibius huperziae</name>
    <dbReference type="NCBI Taxonomy" id="1874116"/>
    <lineage>
        <taxon>Bacteria</taxon>
        <taxon>Bacillati</taxon>
        <taxon>Actinomycetota</taxon>
        <taxon>Actinomycetes</taxon>
        <taxon>Micrococcales</taxon>
        <taxon>Dermacoccaceae</taxon>
        <taxon>Allobranchiibius</taxon>
    </lineage>
</organism>
<reference evidence="2 3" key="1">
    <citation type="submission" date="2020-07" db="EMBL/GenBank/DDBJ databases">
        <title>Sequencing the genomes of 1000 actinobacteria strains.</title>
        <authorList>
            <person name="Klenk H.-P."/>
        </authorList>
    </citation>
    <scope>NUCLEOTIDE SEQUENCE [LARGE SCALE GENOMIC DNA]</scope>
    <source>
        <strain evidence="2 3">DSM 29531</strain>
    </source>
</reference>
<dbReference type="AlphaFoldDB" id="A0A853D8R6"/>
<dbReference type="EC" id="5.4.2.12" evidence="2"/>
<evidence type="ECO:0000256" key="1">
    <source>
        <dbReference type="PIRSR" id="PIRSR613078-2"/>
    </source>
</evidence>
<feature type="binding site" evidence="1">
    <location>
        <position position="62"/>
    </location>
    <ligand>
        <name>substrate</name>
    </ligand>
</feature>
<protein>
    <submittedName>
        <fullName evidence="2">Putative phosphoglycerate mutase</fullName>
        <ecNumber evidence="2">5.4.2.12</ecNumber>
    </submittedName>
</protein>
<dbReference type="GO" id="GO:0004619">
    <property type="term" value="F:phosphoglycerate mutase activity"/>
    <property type="evidence" value="ECO:0007669"/>
    <property type="project" value="UniProtKB-EC"/>
</dbReference>
<dbReference type="Gene3D" id="3.40.50.1240">
    <property type="entry name" value="Phosphoglycerate mutase-like"/>
    <property type="match status" value="1"/>
</dbReference>
<keyword evidence="3" id="KW-1185">Reference proteome</keyword>
<dbReference type="EMBL" id="JACCFW010000001">
    <property type="protein sequence ID" value="NYJ73602.1"/>
    <property type="molecule type" value="Genomic_DNA"/>
</dbReference>
<dbReference type="CDD" id="cd07067">
    <property type="entry name" value="HP_PGM_like"/>
    <property type="match status" value="1"/>
</dbReference>
<comment type="caution">
    <text evidence="2">The sequence shown here is derived from an EMBL/GenBank/DDBJ whole genome shotgun (WGS) entry which is preliminary data.</text>
</comment>
<evidence type="ECO:0000313" key="2">
    <source>
        <dbReference type="EMBL" id="NYJ73602.1"/>
    </source>
</evidence>
<proteinExistence type="predicted"/>
<dbReference type="PANTHER" id="PTHR48100">
    <property type="entry name" value="BROAD-SPECIFICITY PHOSPHATASE YOR283W-RELATED"/>
    <property type="match status" value="1"/>
</dbReference>
<dbReference type="InterPro" id="IPR013078">
    <property type="entry name" value="His_Pase_superF_clade-1"/>
</dbReference>
<dbReference type="Pfam" id="PF00300">
    <property type="entry name" value="His_Phos_1"/>
    <property type="match status" value="1"/>
</dbReference>
<accession>A0A853D8R6</accession>
<sequence>MSDRVSLWLARHGETVWHAENRYAGGDSDIDLTPEGHEQASDLGRWSLRHGIEVVVSSPVRRAQETAQPSASAIGVDLVVCPGLKEVAFGVAEGRTAAEIESSDAAVMAAFRDDPVANPFPGAESAADAAARGAGTLREIAAEHAGRKVLVVAHNTLLRLALCELLGIPPAQYRRVFPRLDNTAVAEVVVPLDGHGLAALRSLNVPTRAAPT</sequence>
<gene>
    <name evidence="2" type="ORF">HNR15_000565</name>
</gene>
<dbReference type="GO" id="GO:0016791">
    <property type="term" value="F:phosphatase activity"/>
    <property type="evidence" value="ECO:0007669"/>
    <property type="project" value="TreeGrafter"/>
</dbReference>
<dbReference type="InterPro" id="IPR050275">
    <property type="entry name" value="PGM_Phosphatase"/>
</dbReference>
<dbReference type="SMART" id="SM00855">
    <property type="entry name" value="PGAM"/>
    <property type="match status" value="1"/>
</dbReference>